<evidence type="ECO:0000256" key="1">
    <source>
        <dbReference type="ARBA" id="ARBA00004496"/>
    </source>
</evidence>
<comment type="catalytic activity">
    <reaction evidence="10 11">
        <text>uridine(44) in tRNA(Ser) + S-adenosyl-L-methionine = 2'-O-methyluridine(44) in tRNA(Ser) + S-adenosyl-L-homocysteine + H(+)</text>
        <dbReference type="Rhea" id="RHEA:43100"/>
        <dbReference type="Rhea" id="RHEA-COMP:10339"/>
        <dbReference type="Rhea" id="RHEA-COMP:10340"/>
        <dbReference type="ChEBI" id="CHEBI:15378"/>
        <dbReference type="ChEBI" id="CHEBI:57856"/>
        <dbReference type="ChEBI" id="CHEBI:59789"/>
        <dbReference type="ChEBI" id="CHEBI:65315"/>
        <dbReference type="ChEBI" id="CHEBI:74478"/>
        <dbReference type="EC" id="2.1.1.211"/>
    </reaction>
</comment>
<dbReference type="GO" id="GO:0141101">
    <property type="term" value="F:tRNA(Ser) (uridine(44)-2'-O-)-methyltransferase activity"/>
    <property type="evidence" value="ECO:0007669"/>
    <property type="project" value="UniProtKB-EC"/>
</dbReference>
<keyword evidence="14" id="KW-1185">Reference proteome</keyword>
<keyword evidence="6 11" id="KW-0489">Methyltransferase</keyword>
<dbReference type="InterPro" id="IPR011671">
    <property type="entry name" value="tRNA_uracil_MeTrfase"/>
</dbReference>
<feature type="compositionally biased region" description="Basic and acidic residues" evidence="12">
    <location>
        <begin position="27"/>
        <end position="39"/>
    </location>
</feature>
<evidence type="ECO:0000256" key="3">
    <source>
        <dbReference type="ARBA" id="ARBA00012795"/>
    </source>
</evidence>
<evidence type="ECO:0000256" key="8">
    <source>
        <dbReference type="ARBA" id="ARBA00022691"/>
    </source>
</evidence>
<name>A0A9W6YRU9_AMBMO</name>
<evidence type="ECO:0000256" key="11">
    <source>
        <dbReference type="RuleBase" id="RU368004"/>
    </source>
</evidence>
<evidence type="ECO:0000256" key="2">
    <source>
        <dbReference type="ARBA" id="ARBA00009056"/>
    </source>
</evidence>
<gene>
    <name evidence="13" type="ORF">Amon01_000003200</name>
</gene>
<protein>
    <recommendedName>
        <fullName evidence="4 11">tRNA (uracil-O(2)-)-methyltransferase</fullName>
        <ecNumber evidence="3 11">2.1.1.211</ecNumber>
    </recommendedName>
</protein>
<dbReference type="GO" id="GO:0030488">
    <property type="term" value="P:tRNA methylation"/>
    <property type="evidence" value="ECO:0007669"/>
    <property type="project" value="UniProtKB-UniRule"/>
</dbReference>
<dbReference type="GO" id="GO:0005737">
    <property type="term" value="C:cytoplasm"/>
    <property type="evidence" value="ECO:0007669"/>
    <property type="project" value="UniProtKB-SubCell"/>
</dbReference>
<evidence type="ECO:0000256" key="12">
    <source>
        <dbReference type="SAM" id="MobiDB-lite"/>
    </source>
</evidence>
<dbReference type="Pfam" id="PF07757">
    <property type="entry name" value="AdoMet_MTase"/>
    <property type="match status" value="1"/>
</dbReference>
<accession>A0A9W6YRU9</accession>
<evidence type="ECO:0000256" key="5">
    <source>
        <dbReference type="ARBA" id="ARBA00022490"/>
    </source>
</evidence>
<dbReference type="EC" id="2.1.1.211" evidence="3 11"/>
<evidence type="ECO:0000256" key="6">
    <source>
        <dbReference type="ARBA" id="ARBA00022603"/>
    </source>
</evidence>
<comment type="caution">
    <text evidence="13">The sequence shown here is derived from an EMBL/GenBank/DDBJ whole genome shotgun (WGS) entry which is preliminary data.</text>
</comment>
<comment type="similarity">
    <text evidence="2 11">Belongs to the TRM44 family.</text>
</comment>
<feature type="region of interest" description="Disordered" evidence="12">
    <location>
        <begin position="1"/>
        <end position="39"/>
    </location>
</feature>
<evidence type="ECO:0000313" key="14">
    <source>
        <dbReference type="Proteomes" id="UP001165063"/>
    </source>
</evidence>
<dbReference type="Proteomes" id="UP001165063">
    <property type="component" value="Unassembled WGS sequence"/>
</dbReference>
<comment type="function">
    <text evidence="11">Adenosyl-L-methionine (AdoMet)-dependent tRNA (uracil-O(2)-)-methyltransferase.</text>
</comment>
<feature type="compositionally biased region" description="Polar residues" evidence="12">
    <location>
        <begin position="1"/>
        <end position="15"/>
    </location>
</feature>
<dbReference type="PANTHER" id="PTHR21210:SF0">
    <property type="entry name" value="TRNA (URACIL-O(2)-)-METHYLTRANSFERASE-RELATED"/>
    <property type="match status" value="1"/>
</dbReference>
<dbReference type="EMBL" id="BSXU01000019">
    <property type="protein sequence ID" value="GMG18867.1"/>
    <property type="molecule type" value="Genomic_DNA"/>
</dbReference>
<evidence type="ECO:0000256" key="7">
    <source>
        <dbReference type="ARBA" id="ARBA00022679"/>
    </source>
</evidence>
<keyword evidence="8 11" id="KW-0949">S-adenosyl-L-methionine</keyword>
<keyword evidence="9 11" id="KW-0819">tRNA processing</keyword>
<dbReference type="OrthoDB" id="10047021at2759"/>
<reference evidence="13" key="1">
    <citation type="submission" date="2023-04" db="EMBL/GenBank/DDBJ databases">
        <title>Ambrosiozyma monospora NBRC 1965.</title>
        <authorList>
            <person name="Ichikawa N."/>
            <person name="Sato H."/>
            <person name="Tonouchi N."/>
        </authorList>
    </citation>
    <scope>NUCLEOTIDE SEQUENCE</scope>
    <source>
        <strain evidence="13">NBRC 1965</strain>
    </source>
</reference>
<keyword evidence="5 11" id="KW-0963">Cytoplasm</keyword>
<evidence type="ECO:0000313" key="13">
    <source>
        <dbReference type="EMBL" id="GMG18867.1"/>
    </source>
</evidence>
<evidence type="ECO:0000256" key="10">
    <source>
        <dbReference type="ARBA" id="ARBA00047957"/>
    </source>
</evidence>
<sequence length="591" mass="67653">MAQTHGQQGHQSPQSIKKKGHANSWKDGPRRNLESTLKPHELPNIKDEISLLGEEWCGLYEIDVGFQPSHYKTAMSNLIKNPNINSTVILRADVLIENKYTYDKSEQQSAEQFTNDNPEELLLDKNDNGSAEETILSLYLDDLEVRHCPLTPGFRPLQETVRRIIPRNPSKDYIINQTCLILEKPEDESILIIYTPHIKVPDETPFYLPAVKAIGLLLSKGKLSVHYLPFETESVQYYRDLKPTERPIRIAYRLLGTAKKHSMGVMNGYQKRVNHDLVVSKVAFQDRYIKLKQKYAKSLVDSWSESTDPRKHVFEDIAIAAFLIEFWNKIYEDKQQFEFRDLGCGNGLLCHILIMEGYRGIGIDARARKSWSTYPPIVQSCLQEQVIVPSVLLRPHPAQRQVSPNLRDNGQVFKVPIRQPDLTQQQLPPNVQMVECYTSADLLNMPQVNTAEFPKNTFVIGNHSDELTCWIPLLGYPFMVIPCCSHNLNGDKIRYPVNRERQAENATLSYSSNSRYASLVDHVEDVAELYGWKVEREMLRIPSTRNAAVIGYKPSAQYMTNSIYEILAMEGGAGRWVENTMALMKKPPRDH</sequence>
<dbReference type="PANTHER" id="PTHR21210">
    <property type="entry name" value="TRNA (URACIL-O(2)-)-METHYLTRANSFERASE-RELATED"/>
    <property type="match status" value="1"/>
</dbReference>
<proteinExistence type="inferred from homology"/>
<comment type="subcellular location">
    <subcellularLocation>
        <location evidence="1 11">Cytoplasm</location>
    </subcellularLocation>
</comment>
<evidence type="ECO:0000256" key="4">
    <source>
        <dbReference type="ARBA" id="ARBA00017788"/>
    </source>
</evidence>
<evidence type="ECO:0000256" key="9">
    <source>
        <dbReference type="ARBA" id="ARBA00022694"/>
    </source>
</evidence>
<keyword evidence="7 11" id="KW-0808">Transferase</keyword>
<organism evidence="13 14">
    <name type="scientific">Ambrosiozyma monospora</name>
    <name type="common">Yeast</name>
    <name type="synonym">Endomycopsis monosporus</name>
    <dbReference type="NCBI Taxonomy" id="43982"/>
    <lineage>
        <taxon>Eukaryota</taxon>
        <taxon>Fungi</taxon>
        <taxon>Dikarya</taxon>
        <taxon>Ascomycota</taxon>
        <taxon>Saccharomycotina</taxon>
        <taxon>Pichiomycetes</taxon>
        <taxon>Pichiales</taxon>
        <taxon>Pichiaceae</taxon>
        <taxon>Ambrosiozyma</taxon>
    </lineage>
</organism>
<dbReference type="AlphaFoldDB" id="A0A9W6YRU9"/>